<dbReference type="Gene3D" id="1.10.260.40">
    <property type="entry name" value="lambda repressor-like DNA-binding domains"/>
    <property type="match status" value="1"/>
</dbReference>
<evidence type="ECO:0000259" key="4">
    <source>
        <dbReference type="PROSITE" id="PS50932"/>
    </source>
</evidence>
<dbReference type="GO" id="GO:0000976">
    <property type="term" value="F:transcription cis-regulatory region binding"/>
    <property type="evidence" value="ECO:0007669"/>
    <property type="project" value="TreeGrafter"/>
</dbReference>
<evidence type="ECO:0000256" key="1">
    <source>
        <dbReference type="ARBA" id="ARBA00023015"/>
    </source>
</evidence>
<evidence type="ECO:0000313" key="5">
    <source>
        <dbReference type="EMBL" id="MBK1878336.1"/>
    </source>
</evidence>
<dbReference type="PROSITE" id="PS50932">
    <property type="entry name" value="HTH_LACI_2"/>
    <property type="match status" value="1"/>
</dbReference>
<dbReference type="InterPro" id="IPR010982">
    <property type="entry name" value="Lambda_DNA-bd_dom_sf"/>
</dbReference>
<dbReference type="RefSeq" id="WP_200356549.1">
    <property type="nucleotide sequence ID" value="NZ_JAENIL010000029.1"/>
</dbReference>
<proteinExistence type="predicted"/>
<keyword evidence="3" id="KW-0804">Transcription</keyword>
<accession>A0A934RXF8</accession>
<comment type="caution">
    <text evidence="5">The sequence shown here is derived from an EMBL/GenBank/DDBJ whole genome shotgun (WGS) entry which is preliminary data.</text>
</comment>
<keyword evidence="2 5" id="KW-0238">DNA-binding</keyword>
<dbReference type="EMBL" id="JAENIL010000029">
    <property type="protein sequence ID" value="MBK1878336.1"/>
    <property type="molecule type" value="Genomic_DNA"/>
</dbReference>
<dbReference type="InterPro" id="IPR046335">
    <property type="entry name" value="LacI/GalR-like_sensor"/>
</dbReference>
<reference evidence="5" key="1">
    <citation type="submission" date="2021-01" db="EMBL/GenBank/DDBJ databases">
        <title>Modified the classification status of verrucomicrobia.</title>
        <authorList>
            <person name="Feng X."/>
        </authorList>
    </citation>
    <scope>NUCLEOTIDE SEQUENCE</scope>
    <source>
        <strain evidence="5">KCTC 13126</strain>
    </source>
</reference>
<dbReference type="SUPFAM" id="SSF47413">
    <property type="entry name" value="lambda repressor-like DNA-binding domains"/>
    <property type="match status" value="1"/>
</dbReference>
<dbReference type="CDD" id="cd01392">
    <property type="entry name" value="HTH_LacI"/>
    <property type="match status" value="1"/>
</dbReference>
<feature type="domain" description="HTH lacI-type" evidence="4">
    <location>
        <begin position="1"/>
        <end position="55"/>
    </location>
</feature>
<dbReference type="GO" id="GO:0003700">
    <property type="term" value="F:DNA-binding transcription factor activity"/>
    <property type="evidence" value="ECO:0007669"/>
    <property type="project" value="TreeGrafter"/>
</dbReference>
<organism evidence="5 6">
    <name type="scientific">Pelagicoccus mobilis</name>
    <dbReference type="NCBI Taxonomy" id="415221"/>
    <lineage>
        <taxon>Bacteria</taxon>
        <taxon>Pseudomonadati</taxon>
        <taxon>Verrucomicrobiota</taxon>
        <taxon>Opitutia</taxon>
        <taxon>Puniceicoccales</taxon>
        <taxon>Pelagicoccaceae</taxon>
        <taxon>Pelagicoccus</taxon>
    </lineage>
</organism>
<evidence type="ECO:0000256" key="2">
    <source>
        <dbReference type="ARBA" id="ARBA00023125"/>
    </source>
</evidence>
<dbReference type="SUPFAM" id="SSF53822">
    <property type="entry name" value="Periplasmic binding protein-like I"/>
    <property type="match status" value="1"/>
</dbReference>
<dbReference type="Gene3D" id="3.40.50.2300">
    <property type="match status" value="2"/>
</dbReference>
<dbReference type="Proteomes" id="UP000617628">
    <property type="component" value="Unassembled WGS sequence"/>
</dbReference>
<sequence length="342" mass="38087">MSVRVIANELGVSPSTVSLALRDNPKISARTRKKVWLAANRIDYRPNAKVNELMTHVRLSCNESNHACLGVVSLQGTRRPWERSRHMQLVYKSMCQRAAELGYRLESFSLDECGMRPARFRSILDARGIQGLLCLGDSGLELTLPEELDEFAVVTVGKSLISPVHRIVADSFNDVSGVLERIHALGYRRPGLVLGSKLSKSCARLCSGAFLSWAELLEDEIERVPVLRYDKSNTGLLLSWYERSRPDVLVCIQSSEEILELKRSLTAYGYSIPADTGIVAVSETLEGTGITGVQQDQITLGEWAIELLVSRIVDREFSLPRSPKTELVEGKWIEGMTLTKRA</sequence>
<dbReference type="AlphaFoldDB" id="A0A934RXF8"/>
<dbReference type="PANTHER" id="PTHR30146">
    <property type="entry name" value="LACI-RELATED TRANSCRIPTIONAL REPRESSOR"/>
    <property type="match status" value="1"/>
</dbReference>
<dbReference type="Pfam" id="PF13377">
    <property type="entry name" value="Peripla_BP_3"/>
    <property type="match status" value="1"/>
</dbReference>
<dbReference type="InterPro" id="IPR028082">
    <property type="entry name" value="Peripla_BP_I"/>
</dbReference>
<evidence type="ECO:0000313" key="6">
    <source>
        <dbReference type="Proteomes" id="UP000617628"/>
    </source>
</evidence>
<name>A0A934RXF8_9BACT</name>
<dbReference type="PANTHER" id="PTHR30146:SF109">
    <property type="entry name" value="HTH-TYPE TRANSCRIPTIONAL REGULATOR GALS"/>
    <property type="match status" value="1"/>
</dbReference>
<dbReference type="Pfam" id="PF00356">
    <property type="entry name" value="LacI"/>
    <property type="match status" value="1"/>
</dbReference>
<keyword evidence="1" id="KW-0805">Transcription regulation</keyword>
<protein>
    <submittedName>
        <fullName evidence="5">LacI family DNA-binding transcriptional regulator</fullName>
    </submittedName>
</protein>
<dbReference type="InterPro" id="IPR000843">
    <property type="entry name" value="HTH_LacI"/>
</dbReference>
<keyword evidence="6" id="KW-1185">Reference proteome</keyword>
<gene>
    <name evidence="5" type="ORF">JIN87_15760</name>
</gene>
<evidence type="ECO:0000256" key="3">
    <source>
        <dbReference type="ARBA" id="ARBA00023163"/>
    </source>
</evidence>
<dbReference type="SMART" id="SM00354">
    <property type="entry name" value="HTH_LACI"/>
    <property type="match status" value="1"/>
</dbReference>